<evidence type="ECO:0000313" key="1">
    <source>
        <dbReference type="EMBL" id="KAJ9585853.1"/>
    </source>
</evidence>
<gene>
    <name evidence="1" type="ORF">L9F63_020495</name>
</gene>
<accession>A0AAD8ED22</accession>
<reference evidence="1" key="2">
    <citation type="submission" date="2023-05" db="EMBL/GenBank/DDBJ databases">
        <authorList>
            <person name="Fouks B."/>
        </authorList>
    </citation>
    <scope>NUCLEOTIDE SEQUENCE</scope>
    <source>
        <strain evidence="1">Stay&amp;Tobe</strain>
        <tissue evidence="1">Testes</tissue>
    </source>
</reference>
<feature type="non-terminal residue" evidence="1">
    <location>
        <position position="1"/>
    </location>
</feature>
<feature type="non-terminal residue" evidence="1">
    <location>
        <position position="227"/>
    </location>
</feature>
<dbReference type="Proteomes" id="UP001233999">
    <property type="component" value="Unassembled WGS sequence"/>
</dbReference>
<sequence length="227" mass="26758">LNSMILLRNSRIHSFIAQRSNPNNYEFRDGETPATNVASPTKKTTTKNVANYLHHHMPEHLSYLYLHHNDLVHQSVKLEIIGSSHYLRTIQGKTLFDKIHITEIRDKSSLSTLIPIQYWTFTNMARKVGDLGFESRFCINNNQNKLGINPRNSSEMWLVDRIKPNYKKTQRSRYRYNVYKVLNYIIRNFTNEINSRSQEWWMDEEVKLHNQLQGCTNKSKNSSLLCV</sequence>
<organism evidence="1 2">
    <name type="scientific">Diploptera punctata</name>
    <name type="common">Pacific beetle cockroach</name>
    <dbReference type="NCBI Taxonomy" id="6984"/>
    <lineage>
        <taxon>Eukaryota</taxon>
        <taxon>Metazoa</taxon>
        <taxon>Ecdysozoa</taxon>
        <taxon>Arthropoda</taxon>
        <taxon>Hexapoda</taxon>
        <taxon>Insecta</taxon>
        <taxon>Pterygota</taxon>
        <taxon>Neoptera</taxon>
        <taxon>Polyneoptera</taxon>
        <taxon>Dictyoptera</taxon>
        <taxon>Blattodea</taxon>
        <taxon>Blaberoidea</taxon>
        <taxon>Blaberidae</taxon>
        <taxon>Diplopterinae</taxon>
        <taxon>Diploptera</taxon>
    </lineage>
</organism>
<keyword evidence="2" id="KW-1185">Reference proteome</keyword>
<proteinExistence type="predicted"/>
<comment type="caution">
    <text evidence="1">The sequence shown here is derived from an EMBL/GenBank/DDBJ whole genome shotgun (WGS) entry which is preliminary data.</text>
</comment>
<name>A0AAD8ED22_DIPPU</name>
<reference evidence="1" key="1">
    <citation type="journal article" date="2023" name="IScience">
        <title>Live-bearing cockroach genome reveals convergent evolutionary mechanisms linked to viviparity in insects and beyond.</title>
        <authorList>
            <person name="Fouks B."/>
            <person name="Harrison M.C."/>
            <person name="Mikhailova A.A."/>
            <person name="Marchal E."/>
            <person name="English S."/>
            <person name="Carruthers M."/>
            <person name="Jennings E.C."/>
            <person name="Chiamaka E.L."/>
            <person name="Frigard R.A."/>
            <person name="Pippel M."/>
            <person name="Attardo G.M."/>
            <person name="Benoit J.B."/>
            <person name="Bornberg-Bauer E."/>
            <person name="Tobe S.S."/>
        </authorList>
    </citation>
    <scope>NUCLEOTIDE SEQUENCE</scope>
    <source>
        <strain evidence="1">Stay&amp;Tobe</strain>
    </source>
</reference>
<protein>
    <submittedName>
        <fullName evidence="1">Uncharacterized protein</fullName>
    </submittedName>
</protein>
<dbReference type="AlphaFoldDB" id="A0AAD8ED22"/>
<evidence type="ECO:0000313" key="2">
    <source>
        <dbReference type="Proteomes" id="UP001233999"/>
    </source>
</evidence>
<dbReference type="EMBL" id="JASPKZ010007245">
    <property type="protein sequence ID" value="KAJ9585853.1"/>
    <property type="molecule type" value="Genomic_DNA"/>
</dbReference>